<keyword evidence="3" id="KW-0238">DNA-binding</keyword>
<dbReference type="SUPFAM" id="SSF48334">
    <property type="entry name" value="DNA repair protein MutS, domain III"/>
    <property type="match status" value="1"/>
</dbReference>
<dbReference type="GO" id="GO:0140664">
    <property type="term" value="F:ATP-dependent DNA damage sensor activity"/>
    <property type="evidence" value="ECO:0007669"/>
    <property type="project" value="InterPro"/>
</dbReference>
<keyword evidence="2" id="KW-0067">ATP-binding</keyword>
<dbReference type="InterPro" id="IPR027417">
    <property type="entry name" value="P-loop_NTPase"/>
</dbReference>
<dbReference type="STRING" id="1297750.SAMN05444405_111158"/>
<sequence>MNFIFSTFASIRIIKANRMSNLEKISNTYKQIIKETQGKLTEVKKKIYRISTIRVLLFIAGVTGVIYFFTAGWLSICGVIACTFVPFLALVKHHNRLFYKKDYLEKKIGVNQQELSAIDYNFSAFDDGKEFINSAHLYSYDLDLFGNNSLFQYINRTSTLFGKNLLADWFNNHLKNKDLIEKRQEAVRELAPELRFRQRFRILGLLYKGDISDGEKIKEWAESKSLFKENRFLRTLTYIVPAVNFIILALAIAGIVSFNLLGASFVFFVICSMRLSNRITKVQISYGKKLQILTTYAGLIEMIEKFETKSKALQEVKQMLGKNEKSASVAVNKLAKLMNALDQRNNILVTALLNGFLFWELRQIIKIESWKEEHADKLPVWLKAVGEIDALCSLSTFAFNHPGYNYPVINNKPFALKVTEMGHPLMNRSKCIKNDVDIPKRPYFVIITGANMAGKSTYLRTIGVNYLLACIGSPVCAKEMEIYPAQLITSLRTTDSLTDNESYFFAELKRLKLIIDKLENKEELFIILDEILKGTNSMDKQKGSFALIKQFMSLNANGIIATHDLLLGSLIDHYPEDISNYCFEAEVKDNELNFSYLLKDGVAQNMNACFLMKKMGIAVIDS</sequence>
<evidence type="ECO:0000256" key="4">
    <source>
        <dbReference type="SAM" id="Phobius"/>
    </source>
</evidence>
<dbReference type="InterPro" id="IPR007696">
    <property type="entry name" value="DNA_mismatch_repair_MutS_core"/>
</dbReference>
<feature type="domain" description="DNA mismatch repair protein MutS core" evidence="5">
    <location>
        <begin position="145"/>
        <end position="429"/>
    </location>
</feature>
<keyword evidence="4" id="KW-0472">Membrane</keyword>
<organism evidence="7 8">
    <name type="scientific">Bacteroides luti</name>
    <dbReference type="NCBI Taxonomy" id="1297750"/>
    <lineage>
        <taxon>Bacteria</taxon>
        <taxon>Pseudomonadati</taxon>
        <taxon>Bacteroidota</taxon>
        <taxon>Bacteroidia</taxon>
        <taxon>Bacteroidales</taxon>
        <taxon>Bacteroidaceae</taxon>
        <taxon>Bacteroides</taxon>
    </lineage>
</organism>
<dbReference type="SMART" id="SM00533">
    <property type="entry name" value="MUTSd"/>
    <property type="match status" value="1"/>
</dbReference>
<feature type="transmembrane region" description="Helical" evidence="4">
    <location>
        <begin position="47"/>
        <end position="67"/>
    </location>
</feature>
<dbReference type="GO" id="GO:0006298">
    <property type="term" value="P:mismatch repair"/>
    <property type="evidence" value="ECO:0007669"/>
    <property type="project" value="InterPro"/>
</dbReference>
<feature type="transmembrane region" description="Helical" evidence="4">
    <location>
        <begin position="238"/>
        <end position="270"/>
    </location>
</feature>
<dbReference type="InterPro" id="IPR000432">
    <property type="entry name" value="DNA_mismatch_repair_MutS_C"/>
</dbReference>
<accession>A0A1M5DE95</accession>
<dbReference type="CDD" id="cd03283">
    <property type="entry name" value="ABC_MutS-like"/>
    <property type="match status" value="1"/>
</dbReference>
<dbReference type="PANTHER" id="PTHR11361">
    <property type="entry name" value="DNA MISMATCH REPAIR PROTEIN MUTS FAMILY MEMBER"/>
    <property type="match status" value="1"/>
</dbReference>
<dbReference type="Gene3D" id="1.10.1420.10">
    <property type="match status" value="1"/>
</dbReference>
<dbReference type="AlphaFoldDB" id="A0A1M5DE95"/>
<evidence type="ECO:0000256" key="3">
    <source>
        <dbReference type="ARBA" id="ARBA00023125"/>
    </source>
</evidence>
<keyword evidence="4" id="KW-1133">Transmembrane helix</keyword>
<keyword evidence="4" id="KW-0812">Transmembrane</keyword>
<dbReference type="GO" id="GO:0030983">
    <property type="term" value="F:mismatched DNA binding"/>
    <property type="evidence" value="ECO:0007669"/>
    <property type="project" value="InterPro"/>
</dbReference>
<dbReference type="Gene3D" id="3.40.50.300">
    <property type="entry name" value="P-loop containing nucleotide triphosphate hydrolases"/>
    <property type="match status" value="1"/>
</dbReference>
<reference evidence="7 8" key="1">
    <citation type="submission" date="2016-11" db="EMBL/GenBank/DDBJ databases">
        <authorList>
            <person name="Jaros S."/>
            <person name="Januszkiewicz K."/>
            <person name="Wedrychowicz H."/>
        </authorList>
    </citation>
    <scope>NUCLEOTIDE SEQUENCE [LARGE SCALE GENOMIC DNA]</scope>
    <source>
        <strain evidence="7 8">DSM 26991</strain>
    </source>
</reference>
<keyword evidence="1" id="KW-0547">Nucleotide-binding</keyword>
<evidence type="ECO:0000256" key="1">
    <source>
        <dbReference type="ARBA" id="ARBA00022741"/>
    </source>
</evidence>
<evidence type="ECO:0000259" key="5">
    <source>
        <dbReference type="SMART" id="SM00533"/>
    </source>
</evidence>
<dbReference type="PANTHER" id="PTHR11361:SF99">
    <property type="entry name" value="DNA MISMATCH REPAIR PROTEIN"/>
    <property type="match status" value="1"/>
</dbReference>
<proteinExistence type="predicted"/>
<protein>
    <submittedName>
        <fullName evidence="7">MutS domain III</fullName>
    </submittedName>
</protein>
<dbReference type="FunFam" id="3.40.50.300:FF:001552">
    <property type="entry name" value="Mismatch repair ATPase (MutS family)"/>
    <property type="match status" value="1"/>
</dbReference>
<evidence type="ECO:0000313" key="8">
    <source>
        <dbReference type="Proteomes" id="UP000184509"/>
    </source>
</evidence>
<dbReference type="Proteomes" id="UP000184509">
    <property type="component" value="Unassembled WGS sequence"/>
</dbReference>
<dbReference type="EMBL" id="FQTV01000011">
    <property type="protein sequence ID" value="SHF65373.1"/>
    <property type="molecule type" value="Genomic_DNA"/>
</dbReference>
<gene>
    <name evidence="7" type="ORF">SAMN05444405_111158</name>
</gene>
<keyword evidence="8" id="KW-1185">Reference proteome</keyword>
<dbReference type="GO" id="GO:0005524">
    <property type="term" value="F:ATP binding"/>
    <property type="evidence" value="ECO:0007669"/>
    <property type="project" value="UniProtKB-KW"/>
</dbReference>
<feature type="domain" description="DNA mismatch repair proteins mutS family" evidence="6">
    <location>
        <begin position="442"/>
        <end position="622"/>
    </location>
</feature>
<name>A0A1M5DE95_9BACE</name>
<dbReference type="SUPFAM" id="SSF52540">
    <property type="entry name" value="P-loop containing nucleoside triphosphate hydrolases"/>
    <property type="match status" value="1"/>
</dbReference>
<evidence type="ECO:0000313" key="7">
    <source>
        <dbReference type="EMBL" id="SHF65373.1"/>
    </source>
</evidence>
<evidence type="ECO:0000259" key="6">
    <source>
        <dbReference type="SMART" id="SM00534"/>
    </source>
</evidence>
<dbReference type="InterPro" id="IPR045076">
    <property type="entry name" value="MutS"/>
</dbReference>
<dbReference type="SMART" id="SM00534">
    <property type="entry name" value="MUTSac"/>
    <property type="match status" value="1"/>
</dbReference>
<dbReference type="Pfam" id="PF00488">
    <property type="entry name" value="MutS_V"/>
    <property type="match status" value="1"/>
</dbReference>
<feature type="transmembrane region" description="Helical" evidence="4">
    <location>
        <begin position="73"/>
        <end position="91"/>
    </location>
</feature>
<dbReference type="GO" id="GO:0005829">
    <property type="term" value="C:cytosol"/>
    <property type="evidence" value="ECO:0007669"/>
    <property type="project" value="TreeGrafter"/>
</dbReference>
<evidence type="ECO:0000256" key="2">
    <source>
        <dbReference type="ARBA" id="ARBA00022840"/>
    </source>
</evidence>
<dbReference type="InterPro" id="IPR036187">
    <property type="entry name" value="DNA_mismatch_repair_MutS_sf"/>
</dbReference>
<dbReference type="Pfam" id="PF05192">
    <property type="entry name" value="MutS_III"/>
    <property type="match status" value="1"/>
</dbReference>